<dbReference type="EMBL" id="SWBR01000004">
    <property type="protein sequence ID" value="TKC06698.1"/>
    <property type="molecule type" value="Genomic_DNA"/>
</dbReference>
<evidence type="ECO:0000313" key="2">
    <source>
        <dbReference type="EMBL" id="TKC06698.1"/>
    </source>
</evidence>
<dbReference type="Proteomes" id="UP000309488">
    <property type="component" value="Unassembled WGS sequence"/>
</dbReference>
<organism evidence="2 3">
    <name type="scientific">Pedobacter polaris</name>
    <dbReference type="NCBI Taxonomy" id="2571273"/>
    <lineage>
        <taxon>Bacteria</taxon>
        <taxon>Pseudomonadati</taxon>
        <taxon>Bacteroidota</taxon>
        <taxon>Sphingobacteriia</taxon>
        <taxon>Sphingobacteriales</taxon>
        <taxon>Sphingobacteriaceae</taxon>
        <taxon>Pedobacter</taxon>
    </lineage>
</organism>
<evidence type="ECO:0000313" key="3">
    <source>
        <dbReference type="Proteomes" id="UP000309488"/>
    </source>
</evidence>
<proteinExistence type="predicted"/>
<reference evidence="2 3" key="1">
    <citation type="submission" date="2019-04" db="EMBL/GenBank/DDBJ databases">
        <title>Pedobacter sp. RP-3-22 sp. nov., isolated from Arctic soil.</title>
        <authorList>
            <person name="Dahal R.H."/>
            <person name="Kim D.-U."/>
        </authorList>
    </citation>
    <scope>NUCLEOTIDE SEQUENCE [LARGE SCALE GENOMIC DNA]</scope>
    <source>
        <strain evidence="2 3">RP-3-22</strain>
    </source>
</reference>
<dbReference type="RefSeq" id="WP_136842940.1">
    <property type="nucleotide sequence ID" value="NZ_SWBR01000004.1"/>
</dbReference>
<accession>A0A4U1CIH2</accession>
<keyword evidence="1" id="KW-0732">Signal</keyword>
<evidence type="ECO:0000256" key="1">
    <source>
        <dbReference type="SAM" id="SignalP"/>
    </source>
</evidence>
<feature type="chain" id="PRO_5020875708" description="Peptidase C39-like domain-containing protein" evidence="1">
    <location>
        <begin position="22"/>
        <end position="190"/>
    </location>
</feature>
<dbReference type="OrthoDB" id="704168at2"/>
<evidence type="ECO:0008006" key="4">
    <source>
        <dbReference type="Google" id="ProtNLM"/>
    </source>
</evidence>
<keyword evidence="3" id="KW-1185">Reference proteome</keyword>
<comment type="caution">
    <text evidence="2">The sequence shown here is derived from an EMBL/GenBank/DDBJ whole genome shotgun (WGS) entry which is preliminary data.</text>
</comment>
<feature type="signal peptide" evidence="1">
    <location>
        <begin position="1"/>
        <end position="21"/>
    </location>
</feature>
<protein>
    <recommendedName>
        <fullName evidence="4">Peptidase C39-like domain-containing protein</fullName>
    </recommendedName>
</protein>
<name>A0A4U1CIH2_9SPHI</name>
<gene>
    <name evidence="2" type="ORF">FA048_15970</name>
</gene>
<dbReference type="AlphaFoldDB" id="A0A4U1CIH2"/>
<sequence length="190" mass="21951">MKKCCILIFLSLCCISSFNYAQQDLAKNTNTKSLHDVAFNHRQIYNSSCIPMSIEMVLKFNKRIPSDDYRLQTNWKEKTDGTFGNFDGKIISGLKFKHQFNIKRGDGFPFERLFKTIDAELAAGRKVIISLPSGFNFWHMYVIDKKVDKDYLAYSRFNNDKNLVIKKDIKSWIFGCKGTDILTYQVAAGK</sequence>